<gene>
    <name evidence="1" type="ORF">GCM10009111_28070</name>
</gene>
<keyword evidence="2" id="KW-1185">Reference proteome</keyword>
<organism evidence="1 2">
    <name type="scientific">Colwellia asteriadis</name>
    <dbReference type="NCBI Taxonomy" id="517723"/>
    <lineage>
        <taxon>Bacteria</taxon>
        <taxon>Pseudomonadati</taxon>
        <taxon>Pseudomonadota</taxon>
        <taxon>Gammaproteobacteria</taxon>
        <taxon>Alteromonadales</taxon>
        <taxon>Colwelliaceae</taxon>
        <taxon>Colwellia</taxon>
    </lineage>
</organism>
<evidence type="ECO:0000313" key="1">
    <source>
        <dbReference type="EMBL" id="GAA0821294.1"/>
    </source>
</evidence>
<name>A0ABN1L9M5_9GAMM</name>
<comment type="caution">
    <text evidence="1">The sequence shown here is derived from an EMBL/GenBank/DDBJ whole genome shotgun (WGS) entry which is preliminary data.</text>
</comment>
<protein>
    <submittedName>
        <fullName evidence="1">Uncharacterized protein</fullName>
    </submittedName>
</protein>
<reference evidence="1 2" key="1">
    <citation type="journal article" date="2019" name="Int. J. Syst. Evol. Microbiol.">
        <title>The Global Catalogue of Microorganisms (GCM) 10K type strain sequencing project: providing services to taxonomists for standard genome sequencing and annotation.</title>
        <authorList>
            <consortium name="The Broad Institute Genomics Platform"/>
            <consortium name="The Broad Institute Genome Sequencing Center for Infectious Disease"/>
            <person name="Wu L."/>
            <person name="Ma J."/>
        </authorList>
    </citation>
    <scope>NUCLEOTIDE SEQUENCE [LARGE SCALE GENOMIC DNA]</scope>
    <source>
        <strain evidence="1 2">JCM 15608</strain>
    </source>
</reference>
<evidence type="ECO:0000313" key="2">
    <source>
        <dbReference type="Proteomes" id="UP001500021"/>
    </source>
</evidence>
<sequence>MGVARRYSSSVSRVNKGDISPRSVKLIGVLAEVIKLLGSKQKGIAHFSVFLPRSVSKFAKTLH</sequence>
<accession>A0ABN1L9M5</accession>
<dbReference type="Proteomes" id="UP001500021">
    <property type="component" value="Unassembled WGS sequence"/>
</dbReference>
<proteinExistence type="predicted"/>
<dbReference type="EMBL" id="BAAAFA010000010">
    <property type="protein sequence ID" value="GAA0821294.1"/>
    <property type="molecule type" value="Genomic_DNA"/>
</dbReference>